<keyword evidence="3" id="KW-1185">Reference proteome</keyword>
<dbReference type="AlphaFoldDB" id="A0AAN9XG39"/>
<keyword evidence="1" id="KW-0812">Transmembrane</keyword>
<evidence type="ECO:0000313" key="3">
    <source>
        <dbReference type="Proteomes" id="UP001386955"/>
    </source>
</evidence>
<keyword evidence="1" id="KW-1133">Transmembrane helix</keyword>
<reference evidence="2 3" key="1">
    <citation type="submission" date="2024-01" db="EMBL/GenBank/DDBJ databases">
        <title>The genomes of 5 underutilized Papilionoideae crops provide insights into root nodulation and disease resistanc.</title>
        <authorList>
            <person name="Jiang F."/>
        </authorList>
    </citation>
    <scope>NUCLEOTIDE SEQUENCE [LARGE SCALE GENOMIC DNA]</scope>
    <source>
        <strain evidence="2">DUOXIRENSHENG_FW03</strain>
        <tissue evidence="2">Leaves</tissue>
    </source>
</reference>
<evidence type="ECO:0000313" key="2">
    <source>
        <dbReference type="EMBL" id="KAK7391327.1"/>
    </source>
</evidence>
<keyword evidence="1" id="KW-0472">Membrane</keyword>
<sequence>MRLKSIDVEHVIIARDCQHVVHSINVAVCLVSTNGAVILSNKLSLSFRSSFFHKLFLSSSILSHTCFPEKVPRQEKCFGFPPPPPPDTVPTIPVLVIIVISLSFFSSAKITDTFLHTCIYS</sequence>
<dbReference type="EMBL" id="JAYMYS010000005">
    <property type="protein sequence ID" value="KAK7391327.1"/>
    <property type="molecule type" value="Genomic_DNA"/>
</dbReference>
<protein>
    <submittedName>
        <fullName evidence="2">Uncharacterized protein</fullName>
    </submittedName>
</protein>
<evidence type="ECO:0000256" key="1">
    <source>
        <dbReference type="SAM" id="Phobius"/>
    </source>
</evidence>
<comment type="caution">
    <text evidence="2">The sequence shown here is derived from an EMBL/GenBank/DDBJ whole genome shotgun (WGS) entry which is preliminary data.</text>
</comment>
<accession>A0AAN9XG39</accession>
<name>A0AAN9XG39_PSOTE</name>
<organism evidence="2 3">
    <name type="scientific">Psophocarpus tetragonolobus</name>
    <name type="common">Winged bean</name>
    <name type="synonym">Dolichos tetragonolobus</name>
    <dbReference type="NCBI Taxonomy" id="3891"/>
    <lineage>
        <taxon>Eukaryota</taxon>
        <taxon>Viridiplantae</taxon>
        <taxon>Streptophyta</taxon>
        <taxon>Embryophyta</taxon>
        <taxon>Tracheophyta</taxon>
        <taxon>Spermatophyta</taxon>
        <taxon>Magnoliopsida</taxon>
        <taxon>eudicotyledons</taxon>
        <taxon>Gunneridae</taxon>
        <taxon>Pentapetalae</taxon>
        <taxon>rosids</taxon>
        <taxon>fabids</taxon>
        <taxon>Fabales</taxon>
        <taxon>Fabaceae</taxon>
        <taxon>Papilionoideae</taxon>
        <taxon>50 kb inversion clade</taxon>
        <taxon>NPAAA clade</taxon>
        <taxon>indigoferoid/millettioid clade</taxon>
        <taxon>Phaseoleae</taxon>
        <taxon>Psophocarpus</taxon>
    </lineage>
</organism>
<dbReference type="Proteomes" id="UP001386955">
    <property type="component" value="Unassembled WGS sequence"/>
</dbReference>
<feature type="transmembrane region" description="Helical" evidence="1">
    <location>
        <begin position="88"/>
        <end position="105"/>
    </location>
</feature>
<proteinExistence type="predicted"/>
<feature type="transmembrane region" description="Helical" evidence="1">
    <location>
        <begin position="20"/>
        <end position="39"/>
    </location>
</feature>
<gene>
    <name evidence="2" type="ORF">VNO78_19741</name>
</gene>